<feature type="chain" id="PRO_5018260789" description="NADH-ubiquinone oxidoreductase chain 2" evidence="19">
    <location>
        <begin position="25"/>
        <end position="346"/>
    </location>
</feature>
<dbReference type="AlphaFoldDB" id="A0A3G1DIV7"/>
<geneLocation type="mitochondrion" evidence="21"/>
<name>A0A3G1DIV7_9NEOP</name>
<keyword evidence="14 18" id="KW-0830">Ubiquinone</keyword>
<dbReference type="GO" id="GO:0005743">
    <property type="term" value="C:mitochondrial inner membrane"/>
    <property type="evidence" value="ECO:0007669"/>
    <property type="project" value="UniProtKB-SubCell"/>
</dbReference>
<keyword evidence="6" id="KW-0813">Transport</keyword>
<evidence type="ECO:0000256" key="5">
    <source>
        <dbReference type="ARBA" id="ARBA00021008"/>
    </source>
</evidence>
<dbReference type="PANTHER" id="PTHR46552">
    <property type="entry name" value="NADH-UBIQUINONE OXIDOREDUCTASE CHAIN 2"/>
    <property type="match status" value="1"/>
</dbReference>
<evidence type="ECO:0000256" key="7">
    <source>
        <dbReference type="ARBA" id="ARBA00022660"/>
    </source>
</evidence>
<dbReference type="InterPro" id="IPR050175">
    <property type="entry name" value="Complex_I_Subunit_2"/>
</dbReference>
<feature type="transmembrane region" description="Helical" evidence="18">
    <location>
        <begin position="58"/>
        <end position="77"/>
    </location>
</feature>
<keyword evidence="10 18" id="KW-1278">Translocase</keyword>
<dbReference type="GO" id="GO:0008137">
    <property type="term" value="F:NADH dehydrogenase (ubiquinone) activity"/>
    <property type="evidence" value="ECO:0007669"/>
    <property type="project" value="UniProtKB-EC"/>
</dbReference>
<evidence type="ECO:0000256" key="11">
    <source>
        <dbReference type="ARBA" id="ARBA00022982"/>
    </source>
</evidence>
<protein>
    <recommendedName>
        <fullName evidence="5 18">NADH-ubiquinone oxidoreductase chain 2</fullName>
        <ecNumber evidence="4 18">7.1.1.2</ecNumber>
    </recommendedName>
</protein>
<dbReference type="PRINTS" id="PR01436">
    <property type="entry name" value="NADHDHGNASE2"/>
</dbReference>
<evidence type="ECO:0000256" key="12">
    <source>
        <dbReference type="ARBA" id="ARBA00022989"/>
    </source>
</evidence>
<comment type="function">
    <text evidence="1">Core subunit of the mitochondrial membrane respiratory chain NADH dehydrogenase (Complex I) that is believed to belong to the minimal assembly required for catalysis. Complex I functions in the transfer of electrons from NADH to the respiratory chain. The immediate electron acceptor for the enzyme is believed to be ubiquinone.</text>
</comment>
<dbReference type="Pfam" id="PF00361">
    <property type="entry name" value="Proton_antipo_M"/>
    <property type="match status" value="1"/>
</dbReference>
<comment type="catalytic activity">
    <reaction evidence="17 18">
        <text>a ubiquinone + NADH + 5 H(+)(in) = a ubiquinol + NAD(+) + 4 H(+)(out)</text>
        <dbReference type="Rhea" id="RHEA:29091"/>
        <dbReference type="Rhea" id="RHEA-COMP:9565"/>
        <dbReference type="Rhea" id="RHEA-COMP:9566"/>
        <dbReference type="ChEBI" id="CHEBI:15378"/>
        <dbReference type="ChEBI" id="CHEBI:16389"/>
        <dbReference type="ChEBI" id="CHEBI:17976"/>
        <dbReference type="ChEBI" id="CHEBI:57540"/>
        <dbReference type="ChEBI" id="CHEBI:57945"/>
        <dbReference type="EC" id="7.1.1.2"/>
    </reaction>
</comment>
<proteinExistence type="inferred from homology"/>
<dbReference type="InterPro" id="IPR003917">
    <property type="entry name" value="NADH_UbQ_OxRdtase_chain2"/>
</dbReference>
<dbReference type="EC" id="7.1.1.2" evidence="4 18"/>
<evidence type="ECO:0000256" key="18">
    <source>
        <dbReference type="RuleBase" id="RU003403"/>
    </source>
</evidence>
<keyword evidence="19" id="KW-0732">Signal</keyword>
<dbReference type="InterPro" id="IPR001750">
    <property type="entry name" value="ND/Mrp_TM"/>
</dbReference>
<feature type="transmembrane region" description="Helical" evidence="18">
    <location>
        <begin position="242"/>
        <end position="262"/>
    </location>
</feature>
<feature type="transmembrane region" description="Helical" evidence="18">
    <location>
        <begin position="201"/>
        <end position="221"/>
    </location>
</feature>
<evidence type="ECO:0000256" key="2">
    <source>
        <dbReference type="ARBA" id="ARBA00004448"/>
    </source>
</evidence>
<evidence type="ECO:0000256" key="19">
    <source>
        <dbReference type="SAM" id="SignalP"/>
    </source>
</evidence>
<evidence type="ECO:0000256" key="8">
    <source>
        <dbReference type="ARBA" id="ARBA00022692"/>
    </source>
</evidence>
<comment type="subcellular location">
    <subcellularLocation>
        <location evidence="2 18">Mitochondrion inner membrane</location>
        <topology evidence="2 18">Multi-pass membrane protein</topology>
    </subcellularLocation>
</comment>
<feature type="transmembrane region" description="Helical" evidence="18">
    <location>
        <begin position="150"/>
        <end position="171"/>
    </location>
</feature>
<feature type="domain" description="NADH:quinone oxidoreductase/Mrp antiporter transmembrane" evidence="20">
    <location>
        <begin position="24"/>
        <end position="289"/>
    </location>
</feature>
<evidence type="ECO:0000256" key="9">
    <source>
        <dbReference type="ARBA" id="ARBA00022792"/>
    </source>
</evidence>
<feature type="transmembrane region" description="Helical" evidence="18">
    <location>
        <begin position="323"/>
        <end position="343"/>
    </location>
</feature>
<evidence type="ECO:0000313" key="21">
    <source>
        <dbReference type="EMBL" id="AMX22926.1"/>
    </source>
</evidence>
<keyword evidence="12 18" id="KW-1133">Transmembrane helix</keyword>
<evidence type="ECO:0000256" key="10">
    <source>
        <dbReference type="ARBA" id="ARBA00022967"/>
    </source>
</evidence>
<evidence type="ECO:0000256" key="16">
    <source>
        <dbReference type="ARBA" id="ARBA00023136"/>
    </source>
</evidence>
<evidence type="ECO:0000256" key="4">
    <source>
        <dbReference type="ARBA" id="ARBA00012944"/>
    </source>
</evidence>
<evidence type="ECO:0000259" key="20">
    <source>
        <dbReference type="Pfam" id="PF00361"/>
    </source>
</evidence>
<feature type="transmembrane region" description="Helical" evidence="18">
    <location>
        <begin position="274"/>
        <end position="294"/>
    </location>
</feature>
<evidence type="ECO:0000256" key="6">
    <source>
        <dbReference type="ARBA" id="ARBA00022448"/>
    </source>
</evidence>
<dbReference type="EMBL" id="KU925226">
    <property type="protein sequence ID" value="AMX22926.1"/>
    <property type="molecule type" value="Genomic_DNA"/>
</dbReference>
<keyword evidence="15 18" id="KW-0496">Mitochondrion</keyword>
<feature type="transmembrane region" description="Helical" evidence="18">
    <location>
        <begin position="178"/>
        <end position="195"/>
    </location>
</feature>
<reference evidence="21" key="1">
    <citation type="journal article" date="2016" name="Proc. R. Soc. B">
        <title>Oceanic dispersal, vicariance and human introduction shaped the modern distribution of the termites Reticulitermes, Heterotermes and Coptotermes.</title>
        <authorList>
            <person name="Bourguignon T."/>
            <person name="Lo N."/>
            <person name="Sobotnik J."/>
            <person name="Sillam-Dusses D."/>
            <person name="Roisin Y."/>
            <person name="Evans T.A."/>
        </authorList>
    </citation>
    <scope>NUCLEOTIDE SEQUENCE</scope>
    <source>
        <strain evidence="21">G13-026</strain>
    </source>
</reference>
<keyword evidence="7 18" id="KW-0679">Respiratory chain</keyword>
<keyword evidence="16 18" id="KW-0472">Membrane</keyword>
<dbReference type="PANTHER" id="PTHR46552:SF1">
    <property type="entry name" value="NADH-UBIQUINONE OXIDOREDUCTASE CHAIN 2"/>
    <property type="match status" value="1"/>
</dbReference>
<keyword evidence="9 18" id="KW-0999">Mitochondrion inner membrane</keyword>
<sequence>MPSNSTKILLLITLVSGMLVSVSSNSWIGAWMGLEVNLMSFIPLMSNIKNMYNTEASLKYFIVQVLASATLLFMVVMKTVTEDLFTITNVSVPSYTPMIICTPLLLKSGAAPFHWWFPGVMEGLSWENCGLLMTIQKAAPMMLMSYLIEANAFALSIILASTIVGAIGGLNQTSMRKILTYSSINHTGWMLMALITGDNMWTMYFATYSTLVMTVLSVIKLSSVSFINQIPMTNSSTKLMKFMMFTSLLSLGGLPPFLGFLPKWLIIQAMATNGLMPVATGMVVTSLITLYYYLKISYSSFMILSTEPKWNTQLHKNKSTKHVGVMFLSSVSLMGMMMCTIIISTY</sequence>
<evidence type="ECO:0000256" key="15">
    <source>
        <dbReference type="ARBA" id="ARBA00023128"/>
    </source>
</evidence>
<evidence type="ECO:0000256" key="3">
    <source>
        <dbReference type="ARBA" id="ARBA00007012"/>
    </source>
</evidence>
<evidence type="ECO:0000256" key="1">
    <source>
        <dbReference type="ARBA" id="ARBA00003257"/>
    </source>
</evidence>
<feature type="signal peptide" evidence="19">
    <location>
        <begin position="1"/>
        <end position="24"/>
    </location>
</feature>
<organism evidence="21">
    <name type="scientific">Heterotermes crinitus</name>
    <dbReference type="NCBI Taxonomy" id="1367271"/>
    <lineage>
        <taxon>Eukaryota</taxon>
        <taxon>Metazoa</taxon>
        <taxon>Ecdysozoa</taxon>
        <taxon>Arthropoda</taxon>
        <taxon>Hexapoda</taxon>
        <taxon>Insecta</taxon>
        <taxon>Pterygota</taxon>
        <taxon>Neoptera</taxon>
        <taxon>Polyneoptera</taxon>
        <taxon>Dictyoptera</taxon>
        <taxon>Blattodea</taxon>
        <taxon>Blattoidea</taxon>
        <taxon>Termitoidae</taxon>
        <taxon>Rhinotermitidae</taxon>
        <taxon>Heterotermes</taxon>
    </lineage>
</organism>
<comment type="similarity">
    <text evidence="3 18">Belongs to the complex I subunit 2 family.</text>
</comment>
<keyword evidence="13 18" id="KW-0520">NAD</keyword>
<dbReference type="GO" id="GO:0006120">
    <property type="term" value="P:mitochondrial electron transport, NADH to ubiquinone"/>
    <property type="evidence" value="ECO:0007669"/>
    <property type="project" value="InterPro"/>
</dbReference>
<gene>
    <name evidence="21" type="primary">nad2</name>
</gene>
<accession>A0A3G1DIV7</accession>
<evidence type="ECO:0000256" key="14">
    <source>
        <dbReference type="ARBA" id="ARBA00023075"/>
    </source>
</evidence>
<keyword evidence="11 18" id="KW-0249">Electron transport</keyword>
<comment type="function">
    <text evidence="18">Core subunit of the mitochondrial membrane respiratory chain NADH dehydrogenase (Complex I) which catalyzes electron transfer from NADH through the respiratory chain, using ubiquinone as an electron acceptor. Essential for the catalytic activity and assembly of complex I.</text>
</comment>
<evidence type="ECO:0000256" key="17">
    <source>
        <dbReference type="ARBA" id="ARBA00049551"/>
    </source>
</evidence>
<keyword evidence="8 18" id="KW-0812">Transmembrane</keyword>
<evidence type="ECO:0000256" key="13">
    <source>
        <dbReference type="ARBA" id="ARBA00023027"/>
    </source>
</evidence>